<evidence type="ECO:0000313" key="7">
    <source>
        <dbReference type="EMBL" id="CAG5135398.1"/>
    </source>
</evidence>
<organism evidence="7 8">
    <name type="scientific">Candidula unifasciata</name>
    <dbReference type="NCBI Taxonomy" id="100452"/>
    <lineage>
        <taxon>Eukaryota</taxon>
        <taxon>Metazoa</taxon>
        <taxon>Spiralia</taxon>
        <taxon>Lophotrochozoa</taxon>
        <taxon>Mollusca</taxon>
        <taxon>Gastropoda</taxon>
        <taxon>Heterobranchia</taxon>
        <taxon>Euthyneura</taxon>
        <taxon>Panpulmonata</taxon>
        <taxon>Eupulmonata</taxon>
        <taxon>Stylommatophora</taxon>
        <taxon>Helicina</taxon>
        <taxon>Helicoidea</taxon>
        <taxon>Geomitridae</taxon>
        <taxon>Candidula</taxon>
    </lineage>
</organism>
<comment type="caution">
    <text evidence="7">The sequence shown here is derived from an EMBL/GenBank/DDBJ whole genome shotgun (WGS) entry which is preliminary data.</text>
</comment>
<evidence type="ECO:0000313" key="8">
    <source>
        <dbReference type="Proteomes" id="UP000678393"/>
    </source>
</evidence>
<feature type="transmembrane region" description="Helical" evidence="5">
    <location>
        <begin position="44"/>
        <end position="68"/>
    </location>
</feature>
<name>A0A8S4A514_9EUPU</name>
<feature type="transmembrane region" description="Helical" evidence="5">
    <location>
        <begin position="127"/>
        <end position="152"/>
    </location>
</feature>
<gene>
    <name evidence="7" type="ORF">CUNI_LOCUS20956</name>
</gene>
<dbReference type="CDD" id="cd00637">
    <property type="entry name" value="7tm_classA_rhodopsin-like"/>
    <property type="match status" value="1"/>
</dbReference>
<keyword evidence="3 5" id="KW-1133">Transmembrane helix</keyword>
<dbReference type="InterPro" id="IPR017452">
    <property type="entry name" value="GPCR_Rhodpsn_7TM"/>
</dbReference>
<keyword evidence="8" id="KW-1185">Reference proteome</keyword>
<evidence type="ECO:0000256" key="5">
    <source>
        <dbReference type="SAM" id="Phobius"/>
    </source>
</evidence>
<feature type="transmembrane region" description="Helical" evidence="5">
    <location>
        <begin position="88"/>
        <end position="106"/>
    </location>
</feature>
<keyword evidence="2 5" id="KW-0812">Transmembrane</keyword>
<evidence type="ECO:0000256" key="4">
    <source>
        <dbReference type="ARBA" id="ARBA00023136"/>
    </source>
</evidence>
<accession>A0A8S4A514</accession>
<proteinExistence type="predicted"/>
<feature type="domain" description="G-protein coupled receptors family 1 profile" evidence="6">
    <location>
        <begin position="22"/>
        <end position="292"/>
    </location>
</feature>
<dbReference type="OrthoDB" id="6160588at2759"/>
<feature type="transmembrane region" description="Helical" evidence="5">
    <location>
        <begin position="6"/>
        <end position="32"/>
    </location>
</feature>
<dbReference type="Proteomes" id="UP000678393">
    <property type="component" value="Unassembled WGS sequence"/>
</dbReference>
<dbReference type="EMBL" id="CAJHNH020008235">
    <property type="protein sequence ID" value="CAG5135398.1"/>
    <property type="molecule type" value="Genomic_DNA"/>
</dbReference>
<evidence type="ECO:0000256" key="3">
    <source>
        <dbReference type="ARBA" id="ARBA00022989"/>
    </source>
</evidence>
<evidence type="ECO:0000259" key="6">
    <source>
        <dbReference type="PROSITE" id="PS50262"/>
    </source>
</evidence>
<dbReference type="GO" id="GO:0016020">
    <property type="term" value="C:membrane"/>
    <property type="evidence" value="ECO:0007669"/>
    <property type="project" value="UniProtKB-SubCell"/>
</dbReference>
<dbReference type="PROSITE" id="PS50262">
    <property type="entry name" value="G_PROTEIN_RECEP_F1_2"/>
    <property type="match status" value="1"/>
</dbReference>
<comment type="subcellular location">
    <subcellularLocation>
        <location evidence="1">Membrane</location>
    </subcellularLocation>
</comment>
<sequence length="339" mass="38318">MEHLRNVLVAIYISCSILIIKANLFIIGAILYSPVLRKKTRNHIIISIALADLLLGSFVTPMLATNLIESSIADCHTHLAVQVIGDHGIFFVVGWELVTFNILHLRESNMRFPWNFLKVPVSACLKSFILTIWPWFAALCILVPLIVTNAPIKLYYNLSDDAMCMMRLPRNILVTVCFFSLYLPFYLCVAALVTVVVCYSKGCHKRSSTTLMDSPRNDAIEEAPQRLEVEQQVDRPDNPLVACVPNMVYLVCYMPLIVHTWLHFSNIYTPNAAYGMIVFGLLARSIILPLSWAVFKDIRHELKEYEKKLKNVLGACVRNPLPSTSSAVSFSRLQETQTV</sequence>
<protein>
    <recommendedName>
        <fullName evidence="6">G-protein coupled receptors family 1 profile domain-containing protein</fullName>
    </recommendedName>
</protein>
<reference evidence="7" key="1">
    <citation type="submission" date="2021-04" db="EMBL/GenBank/DDBJ databases">
        <authorList>
            <consortium name="Molecular Ecology Group"/>
        </authorList>
    </citation>
    <scope>NUCLEOTIDE SEQUENCE</scope>
</reference>
<dbReference type="AlphaFoldDB" id="A0A8S4A514"/>
<dbReference type="Gene3D" id="1.20.1070.10">
    <property type="entry name" value="Rhodopsin 7-helix transmembrane proteins"/>
    <property type="match status" value="1"/>
</dbReference>
<evidence type="ECO:0000256" key="1">
    <source>
        <dbReference type="ARBA" id="ARBA00004370"/>
    </source>
</evidence>
<feature type="transmembrane region" description="Helical" evidence="5">
    <location>
        <begin position="274"/>
        <end position="295"/>
    </location>
</feature>
<feature type="transmembrane region" description="Helical" evidence="5">
    <location>
        <begin position="172"/>
        <end position="199"/>
    </location>
</feature>
<feature type="transmembrane region" description="Helical" evidence="5">
    <location>
        <begin position="240"/>
        <end position="262"/>
    </location>
</feature>
<keyword evidence="4 5" id="KW-0472">Membrane</keyword>
<evidence type="ECO:0000256" key="2">
    <source>
        <dbReference type="ARBA" id="ARBA00022692"/>
    </source>
</evidence>